<gene>
    <name evidence="2" type="ORF">CEE69_25065</name>
</gene>
<name>A0A2G1W0M6_9BACT</name>
<protein>
    <submittedName>
        <fullName evidence="2">ArsR family transcriptional regulator</fullName>
    </submittedName>
</protein>
<reference evidence="2 3" key="1">
    <citation type="submission" date="2017-06" db="EMBL/GenBank/DDBJ databases">
        <title>Description of Rhodopirellula bahusiensis sp. nov.</title>
        <authorList>
            <person name="Kizina J."/>
            <person name="Harder J."/>
        </authorList>
    </citation>
    <scope>NUCLEOTIDE SEQUENCE [LARGE SCALE GENOMIC DNA]</scope>
    <source>
        <strain evidence="2 3">SWK21</strain>
    </source>
</reference>
<dbReference type="AlphaFoldDB" id="A0A2G1W0M6"/>
<dbReference type="InterPro" id="IPR011991">
    <property type="entry name" value="ArsR-like_HTH"/>
</dbReference>
<feature type="compositionally biased region" description="Low complexity" evidence="1">
    <location>
        <begin position="1"/>
        <end position="16"/>
    </location>
</feature>
<keyword evidence="3" id="KW-1185">Reference proteome</keyword>
<dbReference type="RefSeq" id="WP_099263376.1">
    <property type="nucleotide sequence ID" value="NZ_NIZW01000025.1"/>
</dbReference>
<dbReference type="InterPro" id="IPR050313">
    <property type="entry name" value="Carb_Metab_HTH_regulators"/>
</dbReference>
<dbReference type="Proteomes" id="UP000225740">
    <property type="component" value="Unassembled WGS sequence"/>
</dbReference>
<dbReference type="PANTHER" id="PTHR30363">
    <property type="entry name" value="HTH-TYPE TRANSCRIPTIONAL REGULATOR SRLR-RELATED"/>
    <property type="match status" value="1"/>
</dbReference>
<comment type="caution">
    <text evidence="2">The sequence shown here is derived from an EMBL/GenBank/DDBJ whole genome shotgun (WGS) entry which is preliminary data.</text>
</comment>
<dbReference type="GeneID" id="90611197"/>
<dbReference type="EMBL" id="NIZW01000025">
    <property type="protein sequence ID" value="PHQ32555.1"/>
    <property type="molecule type" value="Genomic_DNA"/>
</dbReference>
<sequence length="281" mass="30031">MATSPSTSESTTDTSTEGPISVVPSRSQPAVNAAAVRSVDRELLLCLRSGKPKSIGDLTEQLGVTATAVRQRVERLLEVGLIAREKVVAGRGRPTYHYVLTPAGYRRAGADATELAEAMWAEIVAMADGDVREQLITAIASRLGRQFAAALRGDADGVAVHDEKKPPCSCQQTDADQDSFQERMQRLTAMLQTKEISASLIEPASQQDGVLPVLDIEACPYPSLTAAAGDRSMCRLEEQMLSEALGEDVHLSSCRMDGDSCCQFSTKSDNEPNSPSNSESG</sequence>
<dbReference type="InterPro" id="IPR036390">
    <property type="entry name" value="WH_DNA-bd_sf"/>
</dbReference>
<dbReference type="SUPFAM" id="SSF46785">
    <property type="entry name" value="Winged helix' DNA-binding domain"/>
    <property type="match status" value="1"/>
</dbReference>
<dbReference type="InterPro" id="IPR036388">
    <property type="entry name" value="WH-like_DNA-bd_sf"/>
</dbReference>
<dbReference type="GO" id="GO:0006355">
    <property type="term" value="P:regulation of DNA-templated transcription"/>
    <property type="evidence" value="ECO:0007669"/>
    <property type="project" value="UniProtKB-ARBA"/>
</dbReference>
<accession>A0A2G1W0M6</accession>
<evidence type="ECO:0000313" key="2">
    <source>
        <dbReference type="EMBL" id="PHQ32555.1"/>
    </source>
</evidence>
<evidence type="ECO:0000313" key="3">
    <source>
        <dbReference type="Proteomes" id="UP000225740"/>
    </source>
</evidence>
<dbReference type="PANTHER" id="PTHR30363:SF28">
    <property type="entry name" value="TRANSCRIPTIONAL REGULATORY PROTEIN-RELATED"/>
    <property type="match status" value="1"/>
</dbReference>
<feature type="region of interest" description="Disordered" evidence="1">
    <location>
        <begin position="1"/>
        <end position="27"/>
    </location>
</feature>
<evidence type="ECO:0000256" key="1">
    <source>
        <dbReference type="SAM" id="MobiDB-lite"/>
    </source>
</evidence>
<proteinExistence type="predicted"/>
<dbReference type="Gene3D" id="1.10.10.10">
    <property type="entry name" value="Winged helix-like DNA-binding domain superfamily/Winged helix DNA-binding domain"/>
    <property type="match status" value="1"/>
</dbReference>
<organism evidence="2 3">
    <name type="scientific">Rhodopirellula bahusiensis</name>
    <dbReference type="NCBI Taxonomy" id="2014065"/>
    <lineage>
        <taxon>Bacteria</taxon>
        <taxon>Pseudomonadati</taxon>
        <taxon>Planctomycetota</taxon>
        <taxon>Planctomycetia</taxon>
        <taxon>Pirellulales</taxon>
        <taxon>Pirellulaceae</taxon>
        <taxon>Rhodopirellula</taxon>
    </lineage>
</organism>
<dbReference type="CDD" id="cd00090">
    <property type="entry name" value="HTH_ARSR"/>
    <property type="match status" value="1"/>
</dbReference>
<dbReference type="Pfam" id="PF12840">
    <property type="entry name" value="HTH_20"/>
    <property type="match status" value="1"/>
</dbReference>
<dbReference type="OrthoDB" id="259423at2"/>